<dbReference type="SMART" id="SM00420">
    <property type="entry name" value="HTH_DEOR"/>
    <property type="match status" value="1"/>
</dbReference>
<evidence type="ECO:0000256" key="1">
    <source>
        <dbReference type="ARBA" id="ARBA00023015"/>
    </source>
</evidence>
<evidence type="ECO:0000313" key="5">
    <source>
        <dbReference type="Proteomes" id="UP001304683"/>
    </source>
</evidence>
<accession>A0ABZ0QLZ1</accession>
<feature type="domain" description="HTH deoR-type" evidence="3">
    <location>
        <begin position="3"/>
        <end position="58"/>
    </location>
</feature>
<dbReference type="EMBL" id="CP132508">
    <property type="protein sequence ID" value="WPD18259.1"/>
    <property type="molecule type" value="Genomic_DNA"/>
</dbReference>
<dbReference type="SMART" id="SM01134">
    <property type="entry name" value="DeoRC"/>
    <property type="match status" value="1"/>
</dbReference>
<evidence type="ECO:0000259" key="3">
    <source>
        <dbReference type="PROSITE" id="PS51000"/>
    </source>
</evidence>
<keyword evidence="1" id="KW-0805">Transcription regulation</keyword>
<dbReference type="PANTHER" id="PTHR30363">
    <property type="entry name" value="HTH-TYPE TRANSCRIPTIONAL REGULATOR SRLR-RELATED"/>
    <property type="match status" value="1"/>
</dbReference>
<dbReference type="Pfam" id="PF00455">
    <property type="entry name" value="DeoRC"/>
    <property type="match status" value="1"/>
</dbReference>
<keyword evidence="2" id="KW-0804">Transcription</keyword>
<dbReference type="Gene3D" id="3.40.50.1360">
    <property type="match status" value="1"/>
</dbReference>
<dbReference type="InterPro" id="IPR036390">
    <property type="entry name" value="WH_DNA-bd_sf"/>
</dbReference>
<keyword evidence="5" id="KW-1185">Reference proteome</keyword>
<evidence type="ECO:0000313" key="4">
    <source>
        <dbReference type="EMBL" id="WPD18259.1"/>
    </source>
</evidence>
<dbReference type="InterPro" id="IPR014036">
    <property type="entry name" value="DeoR-like_C"/>
</dbReference>
<dbReference type="GO" id="GO:0003677">
    <property type="term" value="F:DNA binding"/>
    <property type="evidence" value="ECO:0007669"/>
    <property type="project" value="UniProtKB-KW"/>
</dbReference>
<dbReference type="Gene3D" id="1.10.10.10">
    <property type="entry name" value="Winged helix-like DNA-binding domain superfamily/Winged helix DNA-binding domain"/>
    <property type="match status" value="1"/>
</dbReference>
<dbReference type="InterPro" id="IPR001034">
    <property type="entry name" value="DeoR_HTH"/>
</dbReference>
<dbReference type="RefSeq" id="WP_318750110.1">
    <property type="nucleotide sequence ID" value="NZ_CP132508.1"/>
</dbReference>
<gene>
    <name evidence="4" type="ORF">Q5761_07665</name>
</gene>
<reference evidence="4 5" key="1">
    <citation type="submission" date="2023-08" db="EMBL/GenBank/DDBJ databases">
        <title>Genome sequence of Thermaerobacter compostii strain Ins1, a spore-forming filamentous bacterium isolated from a deep geothermal reservoir.</title>
        <authorList>
            <person name="Bregnard D."/>
            <person name="Gonzalez D."/>
            <person name="Junier P."/>
        </authorList>
    </citation>
    <scope>NUCLEOTIDE SEQUENCE [LARGE SCALE GENOMIC DNA]</scope>
    <source>
        <strain evidence="4 5">Ins1</strain>
    </source>
</reference>
<name>A0ABZ0QLZ1_9FIRM</name>
<dbReference type="InterPro" id="IPR036388">
    <property type="entry name" value="WH-like_DNA-bd_sf"/>
</dbReference>
<keyword evidence="4" id="KW-0238">DNA-binding</keyword>
<dbReference type="InterPro" id="IPR037171">
    <property type="entry name" value="NagB/RpiA_transferase-like"/>
</dbReference>
<dbReference type="Proteomes" id="UP001304683">
    <property type="component" value="Chromosome"/>
</dbReference>
<proteinExistence type="predicted"/>
<dbReference type="SUPFAM" id="SSF46785">
    <property type="entry name" value="Winged helix' DNA-binding domain"/>
    <property type="match status" value="1"/>
</dbReference>
<protein>
    <submittedName>
        <fullName evidence="4">DeoR/GlpR family DNA-binding transcription regulator</fullName>
    </submittedName>
</protein>
<sequence length="253" mass="27083">MSRNEREQAILQHLGTSRYATVAELSAVLGVSEVTVRRYLDRLENEGLVTRTHGGALLTSSLMEEPEIAAKEALQAEEKRRIAEAAASMIGDGDAIALNAGTTTAAIARLLRNRNGLTVVTNSMSVVNALATCPGIRLVVTGGQLRERSLALVGPLAVRSLEGVYVNKVFLGVNGLSLKYGLTTPNMDEATVNQAMLQSARMAIVVADHTKFGKVTFSRIATVQDIDVVITDDKAPAKDVERLRSMGKEVIVV</sequence>
<dbReference type="PANTHER" id="PTHR30363:SF44">
    <property type="entry name" value="AGA OPERON TRANSCRIPTIONAL REPRESSOR-RELATED"/>
    <property type="match status" value="1"/>
</dbReference>
<evidence type="ECO:0000256" key="2">
    <source>
        <dbReference type="ARBA" id="ARBA00023163"/>
    </source>
</evidence>
<dbReference type="PROSITE" id="PS51000">
    <property type="entry name" value="HTH_DEOR_2"/>
    <property type="match status" value="1"/>
</dbReference>
<dbReference type="PRINTS" id="PR00037">
    <property type="entry name" value="HTHLACR"/>
</dbReference>
<dbReference type="InterPro" id="IPR050313">
    <property type="entry name" value="Carb_Metab_HTH_regulators"/>
</dbReference>
<dbReference type="SUPFAM" id="SSF100950">
    <property type="entry name" value="NagB/RpiA/CoA transferase-like"/>
    <property type="match status" value="1"/>
</dbReference>
<dbReference type="Pfam" id="PF08220">
    <property type="entry name" value="HTH_DeoR"/>
    <property type="match status" value="1"/>
</dbReference>
<organism evidence="4 5">
    <name type="scientific">Thermaerobacter composti</name>
    <dbReference type="NCBI Taxonomy" id="554949"/>
    <lineage>
        <taxon>Bacteria</taxon>
        <taxon>Bacillati</taxon>
        <taxon>Bacillota</taxon>
        <taxon>Clostridia</taxon>
        <taxon>Eubacteriales</taxon>
        <taxon>Clostridiales Family XVII. Incertae Sedis</taxon>
        <taxon>Thermaerobacter</taxon>
    </lineage>
</organism>